<accession>A0AA46AJ74</accession>
<feature type="transmembrane region" description="Helical" evidence="1">
    <location>
        <begin position="7"/>
        <end position="27"/>
    </location>
</feature>
<evidence type="ECO:0000313" key="3">
    <source>
        <dbReference type="Proteomes" id="UP001158066"/>
    </source>
</evidence>
<reference evidence="2" key="1">
    <citation type="submission" date="2017-05" db="EMBL/GenBank/DDBJ databases">
        <authorList>
            <person name="Varghese N."/>
            <person name="Submissions S."/>
        </authorList>
    </citation>
    <scope>NUCLEOTIDE SEQUENCE</scope>
    <source>
        <strain evidence="2">Su22</strain>
    </source>
</reference>
<organism evidence="2 3">
    <name type="scientific">Anoxynatronum buryatiense</name>
    <dbReference type="NCBI Taxonomy" id="489973"/>
    <lineage>
        <taxon>Bacteria</taxon>
        <taxon>Bacillati</taxon>
        <taxon>Bacillota</taxon>
        <taxon>Clostridia</taxon>
        <taxon>Eubacteriales</taxon>
        <taxon>Clostridiaceae</taxon>
        <taxon>Anoxynatronum</taxon>
    </lineage>
</organism>
<dbReference type="Proteomes" id="UP001158066">
    <property type="component" value="Unassembled WGS sequence"/>
</dbReference>
<sequence>MKYLIPLLIIGVILIWLGFYGFGILMIPQGAFPVTVFKVVGLLFILLFMGMALRVLVERLKELKEEEDDDYRQY</sequence>
<evidence type="ECO:0000256" key="1">
    <source>
        <dbReference type="SAM" id="Phobius"/>
    </source>
</evidence>
<keyword evidence="1" id="KW-1133">Transmembrane helix</keyword>
<gene>
    <name evidence="2" type="ORF">SAMN06296020_107100</name>
</gene>
<protein>
    <submittedName>
        <fullName evidence="2">Uncharacterized protein</fullName>
    </submittedName>
</protein>
<dbReference type="RefSeq" id="WP_283409423.1">
    <property type="nucleotide sequence ID" value="NZ_FXUF01000007.1"/>
</dbReference>
<keyword evidence="1" id="KW-0812">Transmembrane</keyword>
<name>A0AA46AJ74_9CLOT</name>
<proteinExistence type="predicted"/>
<dbReference type="AlphaFoldDB" id="A0AA46AJ74"/>
<dbReference type="EMBL" id="FXUF01000007">
    <property type="protein sequence ID" value="SMP58617.1"/>
    <property type="molecule type" value="Genomic_DNA"/>
</dbReference>
<feature type="transmembrane region" description="Helical" evidence="1">
    <location>
        <begin position="39"/>
        <end position="57"/>
    </location>
</feature>
<comment type="caution">
    <text evidence="2">The sequence shown here is derived from an EMBL/GenBank/DDBJ whole genome shotgun (WGS) entry which is preliminary data.</text>
</comment>
<evidence type="ECO:0000313" key="2">
    <source>
        <dbReference type="EMBL" id="SMP58617.1"/>
    </source>
</evidence>
<keyword evidence="3" id="KW-1185">Reference proteome</keyword>
<keyword evidence="1" id="KW-0472">Membrane</keyword>